<organism evidence="2 3">
    <name type="scientific">Claviceps pazoutovae</name>
    <dbReference type="NCBI Taxonomy" id="1649127"/>
    <lineage>
        <taxon>Eukaryota</taxon>
        <taxon>Fungi</taxon>
        <taxon>Dikarya</taxon>
        <taxon>Ascomycota</taxon>
        <taxon>Pezizomycotina</taxon>
        <taxon>Sordariomycetes</taxon>
        <taxon>Hypocreomycetidae</taxon>
        <taxon>Hypocreales</taxon>
        <taxon>Clavicipitaceae</taxon>
        <taxon>Claviceps</taxon>
    </lineage>
</organism>
<sequence>MKFNAFLGSLAIYGIQVHAIPTDLDSQAIQPIEANSPISNTLEARDTYCCVGLRSSVREITKFIPRGPVIFQWYISTAMNQNTEDSCLVYVKRNPNNCDGWKFKTVRCDGLGSYIDVTIRPADDCRN</sequence>
<feature type="signal peptide" evidence="1">
    <location>
        <begin position="1"/>
        <end position="19"/>
    </location>
</feature>
<gene>
    <name evidence="2" type="ORF">E4U60_004480</name>
</gene>
<evidence type="ECO:0000256" key="1">
    <source>
        <dbReference type="SAM" id="SignalP"/>
    </source>
</evidence>
<dbReference type="EMBL" id="SRPO01000037">
    <property type="protein sequence ID" value="KAG5946199.1"/>
    <property type="molecule type" value="Genomic_DNA"/>
</dbReference>
<dbReference type="AlphaFoldDB" id="A0A9P7SJZ1"/>
<dbReference type="Proteomes" id="UP000706124">
    <property type="component" value="Unassembled WGS sequence"/>
</dbReference>
<accession>A0A9P7SJZ1</accession>
<protein>
    <submittedName>
        <fullName evidence="2">Uncharacterized protein</fullName>
    </submittedName>
</protein>
<keyword evidence="1" id="KW-0732">Signal</keyword>
<keyword evidence="3" id="KW-1185">Reference proteome</keyword>
<comment type="caution">
    <text evidence="2">The sequence shown here is derived from an EMBL/GenBank/DDBJ whole genome shotgun (WGS) entry which is preliminary data.</text>
</comment>
<evidence type="ECO:0000313" key="2">
    <source>
        <dbReference type="EMBL" id="KAG5946199.1"/>
    </source>
</evidence>
<evidence type="ECO:0000313" key="3">
    <source>
        <dbReference type="Proteomes" id="UP000706124"/>
    </source>
</evidence>
<proteinExistence type="predicted"/>
<name>A0A9P7SJZ1_9HYPO</name>
<reference evidence="2 3" key="1">
    <citation type="journal article" date="2020" name="bioRxiv">
        <title>Whole genome comparisons of ergot fungi reveals the divergence and evolution of species within the genus Claviceps are the result of varying mechanisms driving genome evolution and host range expansion.</title>
        <authorList>
            <person name="Wyka S.A."/>
            <person name="Mondo S.J."/>
            <person name="Liu M."/>
            <person name="Dettman J."/>
            <person name="Nalam V."/>
            <person name="Broders K.D."/>
        </authorList>
    </citation>
    <scope>NUCLEOTIDE SEQUENCE [LARGE SCALE GENOMIC DNA]</scope>
    <source>
        <strain evidence="2 3">CCC 1485</strain>
    </source>
</reference>
<feature type="chain" id="PRO_5040252861" evidence="1">
    <location>
        <begin position="20"/>
        <end position="127"/>
    </location>
</feature>